<evidence type="ECO:0000256" key="1">
    <source>
        <dbReference type="SAM" id="MobiDB-lite"/>
    </source>
</evidence>
<evidence type="ECO:0000313" key="2">
    <source>
        <dbReference type="EMBL" id="MBO1916583.1"/>
    </source>
</evidence>
<proteinExistence type="predicted"/>
<sequence length="69" mass="7176">MGRHDATGCDCNSPKAATPVPKGTILRSLSSHPGRDNQTAIGGGDPVAGQEYSTLADKDGRIGGWHYPQ</sequence>
<dbReference type="EMBL" id="JAGETQ010000158">
    <property type="protein sequence ID" value="MBO1916583.1"/>
    <property type="molecule type" value="Genomic_DNA"/>
</dbReference>
<feature type="compositionally biased region" description="Polar residues" evidence="1">
    <location>
        <begin position="27"/>
        <end position="40"/>
    </location>
</feature>
<comment type="caution">
    <text evidence="2">The sequence shown here is derived from an EMBL/GenBank/DDBJ whole genome shotgun (WGS) entry which is preliminary data.</text>
</comment>
<dbReference type="Proteomes" id="UP000664477">
    <property type="component" value="Unassembled WGS sequence"/>
</dbReference>
<name>A0A939NC25_PRORE</name>
<protein>
    <submittedName>
        <fullName evidence="2">Uncharacterized protein</fullName>
    </submittedName>
</protein>
<dbReference type="AlphaFoldDB" id="A0A939NC25"/>
<organism evidence="2 3">
    <name type="scientific">Providencia rettgeri</name>
    <dbReference type="NCBI Taxonomy" id="587"/>
    <lineage>
        <taxon>Bacteria</taxon>
        <taxon>Pseudomonadati</taxon>
        <taxon>Pseudomonadota</taxon>
        <taxon>Gammaproteobacteria</taxon>
        <taxon>Enterobacterales</taxon>
        <taxon>Morganellaceae</taxon>
        <taxon>Providencia</taxon>
    </lineage>
</organism>
<gene>
    <name evidence="2" type="ORF">J4727_17995</name>
</gene>
<accession>A0A939NC25</accession>
<reference evidence="2" key="1">
    <citation type="submission" date="2021-03" db="EMBL/GenBank/DDBJ databases">
        <title>Molecular epidemiology and mechanisms of colistin and carbapenem resistance in Enterobacteriaceae from clinical isolates, the environment and porcine samples in Pretoria, South Africa.</title>
        <authorList>
            <person name="Bogoshi D."/>
            <person name="Mbelle N.M."/>
            <person name="Naidoo V."/>
            <person name="Osei Sekyere J."/>
        </authorList>
    </citation>
    <scope>NUCLEOTIDE SEQUENCE</scope>
    <source>
        <strain evidence="2">C052</strain>
    </source>
</reference>
<feature type="region of interest" description="Disordered" evidence="1">
    <location>
        <begin position="1"/>
        <end position="69"/>
    </location>
</feature>
<evidence type="ECO:0000313" key="3">
    <source>
        <dbReference type="Proteomes" id="UP000664477"/>
    </source>
</evidence>